<dbReference type="EMBL" id="KZ819196">
    <property type="protein sequence ID" value="PWY99016.1"/>
    <property type="molecule type" value="Genomic_DNA"/>
</dbReference>
<feature type="compositionally biased region" description="Low complexity" evidence="5">
    <location>
        <begin position="201"/>
        <end position="210"/>
    </location>
</feature>
<evidence type="ECO:0000313" key="8">
    <source>
        <dbReference type="Proteomes" id="UP000246740"/>
    </source>
</evidence>
<feature type="compositionally biased region" description="Polar residues" evidence="5">
    <location>
        <begin position="31"/>
        <end position="42"/>
    </location>
</feature>
<feature type="region of interest" description="Disordered" evidence="5">
    <location>
        <begin position="201"/>
        <end position="256"/>
    </location>
</feature>
<keyword evidence="2 4" id="KW-0694">RNA-binding</keyword>
<dbReference type="GO" id="GO:0003723">
    <property type="term" value="F:RNA binding"/>
    <property type="evidence" value="ECO:0007669"/>
    <property type="project" value="UniProtKB-UniRule"/>
</dbReference>
<gene>
    <name evidence="7" type="ORF">BCV70DRAFT_201236</name>
</gene>
<organism evidence="7 8">
    <name type="scientific">Testicularia cyperi</name>
    <dbReference type="NCBI Taxonomy" id="1882483"/>
    <lineage>
        <taxon>Eukaryota</taxon>
        <taxon>Fungi</taxon>
        <taxon>Dikarya</taxon>
        <taxon>Basidiomycota</taxon>
        <taxon>Ustilaginomycotina</taxon>
        <taxon>Ustilaginomycetes</taxon>
        <taxon>Ustilaginales</taxon>
        <taxon>Anthracoideaceae</taxon>
        <taxon>Testicularia</taxon>
    </lineage>
</organism>
<feature type="region of interest" description="Disordered" evidence="5">
    <location>
        <begin position="138"/>
        <end position="181"/>
    </location>
</feature>
<dbReference type="InterPro" id="IPR012677">
    <property type="entry name" value="Nucleotide-bd_a/b_plait_sf"/>
</dbReference>
<evidence type="ECO:0000313" key="7">
    <source>
        <dbReference type="EMBL" id="PWY99016.1"/>
    </source>
</evidence>
<dbReference type="AlphaFoldDB" id="A0A317XL38"/>
<dbReference type="Pfam" id="PF00076">
    <property type="entry name" value="RRM_1"/>
    <property type="match status" value="1"/>
</dbReference>
<dbReference type="InterPro" id="IPR035979">
    <property type="entry name" value="RBD_domain_sf"/>
</dbReference>
<dbReference type="CDD" id="cd12355">
    <property type="entry name" value="RRM_RBM18"/>
    <property type="match status" value="1"/>
</dbReference>
<dbReference type="Proteomes" id="UP000246740">
    <property type="component" value="Unassembled WGS sequence"/>
</dbReference>
<evidence type="ECO:0000256" key="4">
    <source>
        <dbReference type="PROSITE-ProRule" id="PRU00176"/>
    </source>
</evidence>
<dbReference type="InParanoid" id="A0A317XL38"/>
<feature type="compositionally biased region" description="Low complexity" evidence="5">
    <location>
        <begin position="242"/>
        <end position="256"/>
    </location>
</feature>
<sequence>MNSQRSTSSRNINTNTNTQSTGTGTADNPYLSRQSSSATSGPDASRLAKASTPSSRHDTRLYVGNLHPSVDEYALIQTFSRYGKIIKLDYLFHKSGPLRGQPRGYAFVEYATKDEALEAVAQANNGTLRGKRISVSFASQSATGDDQRDSIAGAYRHSSSHRDRDDNASKQTNLSMIKNAARPTTTDAKIAAMEAKLAKLRSSSQSQSISKAEESGSLNATSTKKASERGVSSLPAKPPPSFSSSRPHPYSSSRRP</sequence>
<dbReference type="PROSITE" id="PS50102">
    <property type="entry name" value="RRM"/>
    <property type="match status" value="1"/>
</dbReference>
<name>A0A317XL38_9BASI</name>
<dbReference type="OrthoDB" id="6730379at2759"/>
<evidence type="ECO:0000256" key="3">
    <source>
        <dbReference type="ARBA" id="ARBA00030780"/>
    </source>
</evidence>
<dbReference type="Gene3D" id="3.30.70.330">
    <property type="match status" value="1"/>
</dbReference>
<protein>
    <recommendedName>
        <fullName evidence="1">Probable RNA-binding protein 18</fullName>
    </recommendedName>
    <alternativeName>
        <fullName evidence="3">RNA-binding motif protein 18</fullName>
    </alternativeName>
</protein>
<dbReference type="InterPro" id="IPR000504">
    <property type="entry name" value="RRM_dom"/>
</dbReference>
<dbReference type="SMART" id="SM00360">
    <property type="entry name" value="RRM"/>
    <property type="match status" value="1"/>
</dbReference>
<feature type="compositionally biased region" description="Polar residues" evidence="5">
    <location>
        <begin position="169"/>
        <end position="181"/>
    </location>
</feature>
<proteinExistence type="predicted"/>
<evidence type="ECO:0000259" key="6">
    <source>
        <dbReference type="PROSITE" id="PS50102"/>
    </source>
</evidence>
<feature type="region of interest" description="Disordered" evidence="5">
    <location>
        <begin position="1"/>
        <end position="60"/>
    </location>
</feature>
<keyword evidence="8" id="KW-1185">Reference proteome</keyword>
<feature type="domain" description="RRM" evidence="6">
    <location>
        <begin position="59"/>
        <end position="140"/>
    </location>
</feature>
<dbReference type="STRING" id="1882483.A0A317XL38"/>
<evidence type="ECO:0000256" key="5">
    <source>
        <dbReference type="SAM" id="MobiDB-lite"/>
    </source>
</evidence>
<reference evidence="7 8" key="1">
    <citation type="journal article" date="2018" name="Mol. Biol. Evol.">
        <title>Broad Genomic Sampling Reveals a Smut Pathogenic Ancestry of the Fungal Clade Ustilaginomycotina.</title>
        <authorList>
            <person name="Kijpornyongpan T."/>
            <person name="Mondo S.J."/>
            <person name="Barry K."/>
            <person name="Sandor L."/>
            <person name="Lee J."/>
            <person name="Lipzen A."/>
            <person name="Pangilinan J."/>
            <person name="LaButti K."/>
            <person name="Hainaut M."/>
            <person name="Henrissat B."/>
            <person name="Grigoriev I.V."/>
            <person name="Spatafora J.W."/>
            <person name="Aime M.C."/>
        </authorList>
    </citation>
    <scope>NUCLEOTIDE SEQUENCE [LARGE SCALE GENOMIC DNA]</scope>
    <source>
        <strain evidence="7 8">MCA 3645</strain>
    </source>
</reference>
<dbReference type="PANTHER" id="PTHR21245">
    <property type="entry name" value="HETEROGENEOUS NUCLEAR RIBONUCLEOPROTEIN"/>
    <property type="match status" value="1"/>
</dbReference>
<dbReference type="InterPro" id="IPR039157">
    <property type="entry name" value="RBM18_RRM"/>
</dbReference>
<evidence type="ECO:0000256" key="1">
    <source>
        <dbReference type="ARBA" id="ARBA00021141"/>
    </source>
</evidence>
<dbReference type="SUPFAM" id="SSF54928">
    <property type="entry name" value="RNA-binding domain, RBD"/>
    <property type="match status" value="1"/>
</dbReference>
<evidence type="ECO:0000256" key="2">
    <source>
        <dbReference type="ARBA" id="ARBA00022884"/>
    </source>
</evidence>
<feature type="compositionally biased region" description="Low complexity" evidence="5">
    <location>
        <begin position="1"/>
        <end position="25"/>
    </location>
</feature>
<accession>A0A317XL38</accession>